<dbReference type="Proteomes" id="UP000237466">
    <property type="component" value="Unassembled WGS sequence"/>
</dbReference>
<evidence type="ECO:0000313" key="3">
    <source>
        <dbReference type="Proteomes" id="UP000237466"/>
    </source>
</evidence>
<feature type="domain" description="VOC" evidence="1">
    <location>
        <begin position="5"/>
        <end position="130"/>
    </location>
</feature>
<proteinExistence type="predicted"/>
<dbReference type="InterPro" id="IPR037523">
    <property type="entry name" value="VOC_core"/>
</dbReference>
<dbReference type="Gene3D" id="3.10.180.10">
    <property type="entry name" value="2,3-Dihydroxybiphenyl 1,2-Dioxygenase, domain 1"/>
    <property type="match status" value="1"/>
</dbReference>
<comment type="caution">
    <text evidence="2">The sequence shown here is derived from an EMBL/GenBank/DDBJ whole genome shotgun (WGS) entry which is preliminary data.</text>
</comment>
<dbReference type="GO" id="GO:0016829">
    <property type="term" value="F:lyase activity"/>
    <property type="evidence" value="ECO:0007669"/>
    <property type="project" value="UniProtKB-KW"/>
</dbReference>
<accession>A0A2S3R014</accession>
<dbReference type="PROSITE" id="PS51819">
    <property type="entry name" value="VOC"/>
    <property type="match status" value="1"/>
</dbReference>
<dbReference type="EMBL" id="PDGH01000113">
    <property type="protein sequence ID" value="POB45520.1"/>
    <property type="molecule type" value="Genomic_DNA"/>
</dbReference>
<evidence type="ECO:0000313" key="2">
    <source>
        <dbReference type="EMBL" id="POB45520.1"/>
    </source>
</evidence>
<keyword evidence="2" id="KW-0456">Lyase</keyword>
<reference evidence="2 3" key="1">
    <citation type="journal article" date="2018" name="Front. Microbiol.">
        <title>Phylogeny of Vibrio vulnificus from the Analysis of the Core-Genome: Implications for Intra-Species Taxonomy.</title>
        <authorList>
            <person name="Roig F.J."/>
            <person name="Gonzalez-Candelas F."/>
            <person name="Sanjuan E."/>
            <person name="Fouz B."/>
            <person name="Feil E.J."/>
            <person name="Llorens C."/>
            <person name="Baker-Austin C."/>
            <person name="Oliver J.D."/>
            <person name="Danin-Poleg Y."/>
            <person name="Gibas C.J."/>
            <person name="Kashi Y."/>
            <person name="Gulig P.A."/>
            <person name="Morrison S.S."/>
            <person name="Amaro C."/>
        </authorList>
    </citation>
    <scope>NUCLEOTIDE SEQUENCE [LARGE SCALE GENOMIC DNA]</scope>
    <source>
        <strain evidence="2 3">CECT4608</strain>
    </source>
</reference>
<name>A0A2S3R014_VIBVL</name>
<gene>
    <name evidence="2" type="ORF">CRN52_16220</name>
</gene>
<organism evidence="2 3">
    <name type="scientific">Vibrio vulnificus</name>
    <dbReference type="NCBI Taxonomy" id="672"/>
    <lineage>
        <taxon>Bacteria</taxon>
        <taxon>Pseudomonadati</taxon>
        <taxon>Pseudomonadota</taxon>
        <taxon>Gammaproteobacteria</taxon>
        <taxon>Vibrionales</taxon>
        <taxon>Vibrionaceae</taxon>
        <taxon>Vibrio</taxon>
    </lineage>
</organism>
<evidence type="ECO:0000259" key="1">
    <source>
        <dbReference type="PROSITE" id="PS51819"/>
    </source>
</evidence>
<sequence length="143" mass="16220">MMKSYVEHANMSVVDAQKTIHFLTSAIPEWRVRGGGKLDNWFGRAIEWFHVGDEHSYIAISTGGEGDAANWTTAFTGVKHIGIVVPNVDSVVERLALAGYALDHWGGDHPHRKSVYYLEDHGFQFEFVEYFSQENDLKNDYTL</sequence>
<dbReference type="AlphaFoldDB" id="A0A2S3R014"/>
<dbReference type="SUPFAM" id="SSF54593">
    <property type="entry name" value="Glyoxalase/Bleomycin resistance protein/Dihydroxybiphenyl dioxygenase"/>
    <property type="match status" value="1"/>
</dbReference>
<protein>
    <submittedName>
        <fullName evidence="2">Lactoylglutathione lyase</fullName>
    </submittedName>
</protein>
<dbReference type="InterPro" id="IPR029068">
    <property type="entry name" value="Glyas_Bleomycin-R_OHBP_Dase"/>
</dbReference>